<evidence type="ECO:0000313" key="2">
    <source>
        <dbReference type="Proteomes" id="UP001642484"/>
    </source>
</evidence>
<proteinExistence type="predicted"/>
<comment type="caution">
    <text evidence="1">The sequence shown here is derived from an EMBL/GenBank/DDBJ whole genome shotgun (WGS) entry which is preliminary data.</text>
</comment>
<sequence length="184" mass="21255">MRNASGDSSPKAVRLIVSHETMVAEQCRTRHRITRNIRCKPGRNICFSSLESRGGGCGRRLRKAAAVVLECLQRLDVDPRLKPSQRLKKLIQKFQQMSLEFQQSLQKLTAPAGAVMCHEAKFSEHTCQRYSEIEKARCFVDHVRLEDWLCQPCLHGKLLPWCFRKTKIPRVSWLSLPTWQVEIL</sequence>
<protein>
    <submittedName>
        <fullName evidence="1">Uncharacterized protein</fullName>
    </submittedName>
</protein>
<reference evidence="1 2" key="1">
    <citation type="submission" date="2024-02" db="EMBL/GenBank/DDBJ databases">
        <authorList>
            <person name="Chen Y."/>
            <person name="Shah S."/>
            <person name="Dougan E. K."/>
            <person name="Thang M."/>
            <person name="Chan C."/>
        </authorList>
    </citation>
    <scope>NUCLEOTIDE SEQUENCE [LARGE SCALE GENOMIC DNA]</scope>
</reference>
<name>A0ABP0KXV1_9DINO</name>
<evidence type="ECO:0000313" key="1">
    <source>
        <dbReference type="EMBL" id="CAK9031720.1"/>
    </source>
</evidence>
<dbReference type="Proteomes" id="UP001642484">
    <property type="component" value="Unassembled WGS sequence"/>
</dbReference>
<accession>A0ABP0KXV1</accession>
<organism evidence="1 2">
    <name type="scientific">Durusdinium trenchii</name>
    <dbReference type="NCBI Taxonomy" id="1381693"/>
    <lineage>
        <taxon>Eukaryota</taxon>
        <taxon>Sar</taxon>
        <taxon>Alveolata</taxon>
        <taxon>Dinophyceae</taxon>
        <taxon>Suessiales</taxon>
        <taxon>Symbiodiniaceae</taxon>
        <taxon>Durusdinium</taxon>
    </lineage>
</organism>
<dbReference type="EMBL" id="CAXAMN010010424">
    <property type="protein sequence ID" value="CAK9031720.1"/>
    <property type="molecule type" value="Genomic_DNA"/>
</dbReference>
<gene>
    <name evidence="1" type="ORF">CCMP2556_LOCUS18384</name>
</gene>
<keyword evidence="2" id="KW-1185">Reference proteome</keyword>